<dbReference type="Pfam" id="PF10604">
    <property type="entry name" value="Polyketide_cyc2"/>
    <property type="match status" value="1"/>
</dbReference>
<dbReference type="EMBL" id="WBUI01000016">
    <property type="protein sequence ID" value="KAB2931028.1"/>
    <property type="molecule type" value="Genomic_DNA"/>
</dbReference>
<dbReference type="Gene3D" id="3.30.530.20">
    <property type="match status" value="1"/>
</dbReference>
<accession>A0A833LW98</accession>
<dbReference type="RefSeq" id="WP_002772977.1">
    <property type="nucleotide sequence ID" value="NZ_JQDG01000078.1"/>
</dbReference>
<organism evidence="1 2">
    <name type="scientific">Leptonema illini</name>
    <dbReference type="NCBI Taxonomy" id="183"/>
    <lineage>
        <taxon>Bacteria</taxon>
        <taxon>Pseudomonadati</taxon>
        <taxon>Spirochaetota</taxon>
        <taxon>Spirochaetia</taxon>
        <taxon>Leptospirales</taxon>
        <taxon>Leptospiraceae</taxon>
        <taxon>Leptonema</taxon>
    </lineage>
</organism>
<dbReference type="AlphaFoldDB" id="A0A833LW98"/>
<evidence type="ECO:0008006" key="3">
    <source>
        <dbReference type="Google" id="ProtNLM"/>
    </source>
</evidence>
<reference evidence="1 2" key="1">
    <citation type="submission" date="2019-10" db="EMBL/GenBank/DDBJ databases">
        <title>Extracellular Electron Transfer in a Candidatus Methanoperedens spp. Enrichment Culture.</title>
        <authorList>
            <person name="Berger S."/>
            <person name="Rangel Shaw D."/>
            <person name="Berben T."/>
            <person name="In 'T Zandt M."/>
            <person name="Frank J."/>
            <person name="Reimann J."/>
            <person name="Jetten M.S.M."/>
            <person name="Welte C.U."/>
        </authorList>
    </citation>
    <scope>NUCLEOTIDE SEQUENCE [LARGE SCALE GENOMIC DNA]</scope>
    <source>
        <strain evidence="1">SB12</strain>
    </source>
</reference>
<comment type="caution">
    <text evidence="1">The sequence shown here is derived from an EMBL/GenBank/DDBJ whole genome shotgun (WGS) entry which is preliminary data.</text>
</comment>
<name>A0A833LW98_9LEPT</name>
<protein>
    <recommendedName>
        <fullName evidence="3">SRPBCC family protein</fullName>
    </recommendedName>
</protein>
<evidence type="ECO:0000313" key="1">
    <source>
        <dbReference type="EMBL" id="KAB2931028.1"/>
    </source>
</evidence>
<sequence length="143" mass="17041">MQLRFRTLIRGSIAEVWGAFEKIENLQRWQPALKSIRHIEGKPGQQGAISEVTYIEDGKEVVLRERIRYRQEGVAMDLEYTSPLVVSHIENRFLPAEGGTMWVVETDHRFRGLYWFLSLFMRSKIERRFREDLNRFKALVEKR</sequence>
<dbReference type="InterPro" id="IPR019587">
    <property type="entry name" value="Polyketide_cyclase/dehydratase"/>
</dbReference>
<dbReference type="Proteomes" id="UP000460298">
    <property type="component" value="Unassembled WGS sequence"/>
</dbReference>
<proteinExistence type="predicted"/>
<evidence type="ECO:0000313" key="2">
    <source>
        <dbReference type="Proteomes" id="UP000460298"/>
    </source>
</evidence>
<dbReference type="InterPro" id="IPR023393">
    <property type="entry name" value="START-like_dom_sf"/>
</dbReference>
<dbReference type="SUPFAM" id="SSF55961">
    <property type="entry name" value="Bet v1-like"/>
    <property type="match status" value="1"/>
</dbReference>
<gene>
    <name evidence="1" type="ORF">F9K24_15150</name>
</gene>
<dbReference type="OrthoDB" id="411301at2"/>